<gene>
    <name evidence="2" type="ORF">DYP60_12225</name>
</gene>
<evidence type="ECO:0000313" key="3">
    <source>
        <dbReference type="Proteomes" id="UP000264002"/>
    </source>
</evidence>
<reference evidence="2 3" key="2">
    <citation type="submission" date="2018-09" db="EMBL/GenBank/DDBJ databases">
        <title>Genome of Sphaerochaeta halotolerans strain 4-11.</title>
        <authorList>
            <person name="Nazina T.N."/>
            <person name="Sokolova D.S."/>
        </authorList>
    </citation>
    <scope>NUCLEOTIDE SEQUENCE [LARGE SCALE GENOMIC DNA]</scope>
    <source>
        <strain evidence="2 3">4-11</strain>
    </source>
</reference>
<name>A0A372MEN9_9SPIR</name>
<sequence>METEKKQTNSQGRQKRRTRSKKQSKANGSAKEKAKKGGSKNSLLPEQNRKPYHSNLPQLPVKKVLEPKETCVLCGEVIDGIASALTHPDGGFCHFDCVLNKIKEQEKLSPSQKVSYIGKGAFAVVNQEEDGSFSFAKRIAWESSEAFAKMKQYVEEIKK</sequence>
<evidence type="ECO:0000256" key="1">
    <source>
        <dbReference type="SAM" id="MobiDB-lite"/>
    </source>
</evidence>
<protein>
    <submittedName>
        <fullName evidence="2">Uncharacterized protein</fullName>
    </submittedName>
</protein>
<comment type="caution">
    <text evidence="2">The sequence shown here is derived from an EMBL/GenBank/DDBJ whole genome shotgun (WGS) entry which is preliminary data.</text>
</comment>
<accession>A0A372MEN9</accession>
<feature type="region of interest" description="Disordered" evidence="1">
    <location>
        <begin position="1"/>
        <end position="58"/>
    </location>
</feature>
<dbReference type="RefSeq" id="WP_117331300.1">
    <property type="nucleotide sequence ID" value="NZ_QUWK01000015.1"/>
</dbReference>
<keyword evidence="3" id="KW-1185">Reference proteome</keyword>
<proteinExistence type="predicted"/>
<evidence type="ECO:0000313" key="2">
    <source>
        <dbReference type="EMBL" id="RFU93923.1"/>
    </source>
</evidence>
<reference evidence="3" key="1">
    <citation type="submission" date="2018-08" db="EMBL/GenBank/DDBJ databases">
        <authorList>
            <person name="Grouzdev D.S."/>
            <person name="Krutkina M.S."/>
        </authorList>
    </citation>
    <scope>NUCLEOTIDE SEQUENCE [LARGE SCALE GENOMIC DNA]</scope>
    <source>
        <strain evidence="3">4-11</strain>
    </source>
</reference>
<organism evidence="2 3">
    <name type="scientific">Sphaerochaeta halotolerans</name>
    <dbReference type="NCBI Taxonomy" id="2293840"/>
    <lineage>
        <taxon>Bacteria</taxon>
        <taxon>Pseudomonadati</taxon>
        <taxon>Spirochaetota</taxon>
        <taxon>Spirochaetia</taxon>
        <taxon>Spirochaetales</taxon>
        <taxon>Sphaerochaetaceae</taxon>
        <taxon>Sphaerochaeta</taxon>
    </lineage>
</organism>
<dbReference type="Proteomes" id="UP000264002">
    <property type="component" value="Unassembled WGS sequence"/>
</dbReference>
<dbReference type="EMBL" id="QUWK01000015">
    <property type="protein sequence ID" value="RFU93923.1"/>
    <property type="molecule type" value="Genomic_DNA"/>
</dbReference>
<feature type="compositionally biased region" description="Basic residues" evidence="1">
    <location>
        <begin position="13"/>
        <end position="24"/>
    </location>
</feature>
<dbReference type="AlphaFoldDB" id="A0A372MEN9"/>